<dbReference type="EMBL" id="JAHMHR010000115">
    <property type="protein sequence ID" value="KAK1656859.1"/>
    <property type="molecule type" value="Genomic_DNA"/>
</dbReference>
<dbReference type="Proteomes" id="UP001224890">
    <property type="component" value="Unassembled WGS sequence"/>
</dbReference>
<dbReference type="EMBL" id="JAHMHR010000085">
    <property type="protein sequence ID" value="KAK1657739.1"/>
    <property type="molecule type" value="Genomic_DNA"/>
</dbReference>
<evidence type="ECO:0000256" key="1">
    <source>
        <dbReference type="SAM" id="MobiDB-lite"/>
    </source>
</evidence>
<feature type="non-terminal residue" evidence="3">
    <location>
        <position position="1"/>
    </location>
</feature>
<proteinExistence type="predicted"/>
<protein>
    <submittedName>
        <fullName evidence="3">Uncharacterized protein</fullName>
    </submittedName>
</protein>
<sequence>VSADEVAVMKDAELAQFMQQHRLPDGNYDLPVDGWDELSREDRSLFAERLEAQKRSLAQSPTACSRPLDLDDLDSRLHRVSPNQSFSLRPQSEEFARSRSPTPPYDPMKDEIETYYELVETGGRPLYPTDLVQDIYREPHNYSELLRPWQESLTQLRAEGIFQRQLQRWQNFRRWQNDHRNCEDEDDSFPAYVERQKLWIEANYIKKQGAKRLAEIEANPSCLKSGWDLERSLRERQRQLCREHDCRGFRDYVDAVKRRLACHGFTQHFHLDEDPTKQDMLTTWIEYLNYEYWWLDKYTSDIKRLEPEHDKLWQELVEKKVLKPHETREFVRTDASGMEREKEKDQARKAYERAESEAKQIYVLTQEDPKRLRIPKKKRISMMKYGTEKLLAARRRLEQARSESFLIVQFVRA</sequence>
<dbReference type="GeneID" id="85452177"/>
<feature type="non-terminal residue" evidence="3">
    <location>
        <position position="413"/>
    </location>
</feature>
<organism evidence="3 4">
    <name type="scientific">Colletotrichum godetiae</name>
    <dbReference type="NCBI Taxonomy" id="1209918"/>
    <lineage>
        <taxon>Eukaryota</taxon>
        <taxon>Fungi</taxon>
        <taxon>Dikarya</taxon>
        <taxon>Ascomycota</taxon>
        <taxon>Pezizomycotina</taxon>
        <taxon>Sordariomycetes</taxon>
        <taxon>Hypocreomycetidae</taxon>
        <taxon>Glomerellales</taxon>
        <taxon>Glomerellaceae</taxon>
        <taxon>Colletotrichum</taxon>
        <taxon>Colletotrichum acutatum species complex</taxon>
    </lineage>
</organism>
<feature type="region of interest" description="Disordered" evidence="1">
    <location>
        <begin position="82"/>
        <end position="109"/>
    </location>
</feature>
<evidence type="ECO:0000313" key="2">
    <source>
        <dbReference type="EMBL" id="KAK1656859.1"/>
    </source>
</evidence>
<dbReference type="RefSeq" id="XP_060422503.1">
    <property type="nucleotide sequence ID" value="XM_060567651.1"/>
</dbReference>
<reference evidence="3" key="1">
    <citation type="submission" date="2021-06" db="EMBL/GenBank/DDBJ databases">
        <title>Comparative genomics, transcriptomics and evolutionary studies reveal genomic signatures of adaptation to plant cell wall in hemibiotrophic fungi.</title>
        <authorList>
            <consortium name="DOE Joint Genome Institute"/>
            <person name="Baroncelli R."/>
            <person name="Diaz J.F."/>
            <person name="Benocci T."/>
            <person name="Peng M."/>
            <person name="Battaglia E."/>
            <person name="Haridas S."/>
            <person name="Andreopoulos W."/>
            <person name="Labutti K."/>
            <person name="Pangilinan J."/>
            <person name="Floch G.L."/>
            <person name="Makela M.R."/>
            <person name="Henrissat B."/>
            <person name="Grigoriev I.V."/>
            <person name="Crouch J.A."/>
            <person name="De Vries R.P."/>
            <person name="Sukno S.A."/>
            <person name="Thon M.R."/>
        </authorList>
    </citation>
    <scope>NUCLEOTIDE SEQUENCE</scope>
    <source>
        <strain evidence="3">CBS 193.32</strain>
    </source>
</reference>
<evidence type="ECO:0000313" key="4">
    <source>
        <dbReference type="Proteomes" id="UP001224890"/>
    </source>
</evidence>
<dbReference type="AlphaFoldDB" id="A0AAJ0EQM7"/>
<gene>
    <name evidence="3" type="ORF">BDP55DRAFT_503799</name>
    <name evidence="2" type="ORF">BDP55DRAFT_517357</name>
</gene>
<keyword evidence="4" id="KW-1185">Reference proteome</keyword>
<accession>A0AAJ0EQM7</accession>
<evidence type="ECO:0000313" key="3">
    <source>
        <dbReference type="EMBL" id="KAK1657739.1"/>
    </source>
</evidence>
<comment type="caution">
    <text evidence="3">The sequence shown here is derived from an EMBL/GenBank/DDBJ whole genome shotgun (WGS) entry which is preliminary data.</text>
</comment>
<name>A0AAJ0EQM7_9PEZI</name>